<dbReference type="OrthoDB" id="413122at2759"/>
<dbReference type="SMART" id="SM00355">
    <property type="entry name" value="ZnF_C2H2"/>
    <property type="match status" value="2"/>
</dbReference>
<evidence type="ECO:0000256" key="1">
    <source>
        <dbReference type="PROSITE-ProRule" id="PRU00042"/>
    </source>
</evidence>
<feature type="compositionally biased region" description="Low complexity" evidence="2">
    <location>
        <begin position="654"/>
        <end position="671"/>
    </location>
</feature>
<gene>
    <name evidence="4" type="ORF">AK812_SmicGene560</name>
</gene>
<dbReference type="PROSITE" id="PS00028">
    <property type="entry name" value="ZINC_FINGER_C2H2_1"/>
    <property type="match status" value="1"/>
</dbReference>
<comment type="caution">
    <text evidence="4">The sequence shown here is derived from an EMBL/GenBank/DDBJ whole genome shotgun (WGS) entry which is preliminary data.</text>
</comment>
<dbReference type="EMBL" id="LSRX01000005">
    <property type="protein sequence ID" value="OLQ15273.1"/>
    <property type="molecule type" value="Genomic_DNA"/>
</dbReference>
<dbReference type="AlphaFoldDB" id="A0A1Q9F6G8"/>
<keyword evidence="1" id="KW-0863">Zinc-finger</keyword>
<dbReference type="PROSITE" id="PS50157">
    <property type="entry name" value="ZINC_FINGER_C2H2_2"/>
    <property type="match status" value="1"/>
</dbReference>
<dbReference type="Gene3D" id="3.30.160.60">
    <property type="entry name" value="Classic Zinc Finger"/>
    <property type="match status" value="1"/>
</dbReference>
<evidence type="ECO:0000259" key="3">
    <source>
        <dbReference type="PROSITE" id="PS50157"/>
    </source>
</evidence>
<dbReference type="Proteomes" id="UP000186817">
    <property type="component" value="Unassembled WGS sequence"/>
</dbReference>
<sequence length="678" mass="73618">MIRMRFSTTLRKALAARPRVRDEVLYEPGEIIYFWRQQAKGKRLPTKRWHGPAMVVAVEKGETGVQSALYASYRGGVTKVAVEHARPASSLERLAAGGWETALQGVLDAVEPEGDKPLEEGVSEPSPPPAPGESSAAADVLRDLSNEPAPPPVVVIGAPSEPNLSRRASADFSRASSSWERRGHEQWARAQSGAAQSQEPEASTDRKRNSAEAGLPEPQAGGPGEATVPEGSEEAAPTGAPGQPEPPPPTSSFTGPFVPLTLGGRDINVMIAEKCKKHPLWELQEKVAKEIANGDFDEPENGTWDGRWPTPSESTRRELCRNGALKNLPSETHDVLLTSGGKVRTLLMVKQELGSLLPVAPAVEMPEVVLGCGETLLSLDLPTPPEMAKDILLRCRPNGLSDRRWRRDIGWISDMEDEAAGANLALGWPWVGRCGFRIMQTALQIMVYERRVIHLEIMALVAFSHQVRFDHVLSSVSSGFANFFEDEDEQEGRDAGESILRPGPELKKTLRACEQCPHCKKKVPDLEAHIKTHHSFSCARCGMRFRDQQGWKHHMRDVHGLQEGQAAKEDRHTKLAKWVSDGKAGKRGKKAANEETDAPAPGLHRHICELCGASVDLGVDLAAQGLSFKCAILGRICGQASSSARPTPVPAQQAPSMAVPADVVAMDVPIPSDDDDDL</sequence>
<feature type="region of interest" description="Disordered" evidence="2">
    <location>
        <begin position="113"/>
        <end position="259"/>
    </location>
</feature>
<keyword evidence="1" id="KW-0479">Metal-binding</keyword>
<name>A0A1Q9F6G8_SYMMI</name>
<evidence type="ECO:0000256" key="2">
    <source>
        <dbReference type="SAM" id="MobiDB-lite"/>
    </source>
</evidence>
<proteinExistence type="predicted"/>
<dbReference type="InterPro" id="IPR013087">
    <property type="entry name" value="Znf_C2H2_type"/>
</dbReference>
<keyword evidence="1" id="KW-0862">Zinc</keyword>
<feature type="compositionally biased region" description="Low complexity" evidence="2">
    <location>
        <begin position="165"/>
        <end position="178"/>
    </location>
</feature>
<dbReference type="GO" id="GO:0008270">
    <property type="term" value="F:zinc ion binding"/>
    <property type="evidence" value="ECO:0007669"/>
    <property type="project" value="UniProtKB-KW"/>
</dbReference>
<keyword evidence="5" id="KW-1185">Reference proteome</keyword>
<feature type="region of interest" description="Disordered" evidence="2">
    <location>
        <begin position="641"/>
        <end position="678"/>
    </location>
</feature>
<organism evidence="4 5">
    <name type="scientific">Symbiodinium microadriaticum</name>
    <name type="common">Dinoflagellate</name>
    <name type="synonym">Zooxanthella microadriatica</name>
    <dbReference type="NCBI Taxonomy" id="2951"/>
    <lineage>
        <taxon>Eukaryota</taxon>
        <taxon>Sar</taxon>
        <taxon>Alveolata</taxon>
        <taxon>Dinophyceae</taxon>
        <taxon>Suessiales</taxon>
        <taxon>Symbiodiniaceae</taxon>
        <taxon>Symbiodinium</taxon>
    </lineage>
</organism>
<evidence type="ECO:0000313" key="5">
    <source>
        <dbReference type="Proteomes" id="UP000186817"/>
    </source>
</evidence>
<feature type="domain" description="C2H2-type" evidence="3">
    <location>
        <begin position="536"/>
        <end position="564"/>
    </location>
</feature>
<reference evidence="4 5" key="1">
    <citation type="submission" date="2016-02" db="EMBL/GenBank/DDBJ databases">
        <title>Genome analysis of coral dinoflagellate symbionts highlights evolutionary adaptations to a symbiotic lifestyle.</title>
        <authorList>
            <person name="Aranda M."/>
            <person name="Li Y."/>
            <person name="Liew Y.J."/>
            <person name="Baumgarten S."/>
            <person name="Simakov O."/>
            <person name="Wilson M."/>
            <person name="Piel J."/>
            <person name="Ashoor H."/>
            <person name="Bougouffa S."/>
            <person name="Bajic V.B."/>
            <person name="Ryu T."/>
            <person name="Ravasi T."/>
            <person name="Bayer T."/>
            <person name="Micklem G."/>
            <person name="Kim H."/>
            <person name="Bhak J."/>
            <person name="Lajeunesse T.C."/>
            <person name="Voolstra C.R."/>
        </authorList>
    </citation>
    <scope>NUCLEOTIDE SEQUENCE [LARGE SCALE GENOMIC DNA]</scope>
    <source>
        <strain evidence="4 5">CCMP2467</strain>
    </source>
</reference>
<accession>A0A1Q9F6G8</accession>
<evidence type="ECO:0000313" key="4">
    <source>
        <dbReference type="EMBL" id="OLQ15273.1"/>
    </source>
</evidence>
<protein>
    <recommendedName>
        <fullName evidence="3">C2H2-type domain-containing protein</fullName>
    </recommendedName>
</protein>
<feature type="region of interest" description="Disordered" evidence="2">
    <location>
        <begin position="294"/>
        <end position="314"/>
    </location>
</feature>